<evidence type="ECO:0000256" key="1">
    <source>
        <dbReference type="ARBA" id="ARBA00022801"/>
    </source>
</evidence>
<feature type="binding site" evidence="2">
    <location>
        <position position="120"/>
    </location>
    <ligand>
        <name>Mn(2+)</name>
        <dbReference type="ChEBI" id="CHEBI:29035"/>
        <label>2</label>
    </ligand>
</feature>
<feature type="binding site" evidence="2">
    <location>
        <position position="118"/>
    </location>
    <ligand>
        <name>Mn(2+)</name>
        <dbReference type="ChEBI" id="CHEBI:29035"/>
        <label>2</label>
    </ligand>
</feature>
<organism evidence="4 5">
    <name type="scientific">Pseudaminobacter soli</name>
    <name type="common">ex Li et al. 2025</name>
    <dbReference type="NCBI Taxonomy" id="1295366"/>
    <lineage>
        <taxon>Bacteria</taxon>
        <taxon>Pseudomonadati</taxon>
        <taxon>Pseudomonadota</taxon>
        <taxon>Alphaproteobacteria</taxon>
        <taxon>Hyphomicrobiales</taxon>
        <taxon>Phyllobacteriaceae</taxon>
        <taxon>Pseudaminobacter</taxon>
    </lineage>
</organism>
<keyword evidence="2" id="KW-0479">Metal-binding</keyword>
<dbReference type="Pfam" id="PF01546">
    <property type="entry name" value="Peptidase_M20"/>
    <property type="match status" value="1"/>
</dbReference>
<gene>
    <name evidence="4" type="ORF">C7I85_18020</name>
</gene>
<sequence length="422" mass="44592">MVTNEANASEPALRNLDGLLPDLAALYKDIHSHPELSMQETRTAGLAADRLRAAGYEVTTGIGNTGVVGLLRNGDGPTVMLRADMDALPIQEATGLDYASKAMATDRDGQKVPVGHMCGHDMHVTWLAGATKLLADARSSWHGTVMAVFQPAEETAEGSQAMIGDGLFTRFPKPDVILGQHVMVGPSGTVAGRAGPITSAADSLQIRLFGRGAHGSMPQASIDPVVMAAATVMRLQTVVSREVAAAEAAVVTVGVLQAGTKENVIPDEAIIKLNVRTFDAGVRARVLAAIERIVNAEAQASGAPRPPEITRLDSYPLNVNDQAASKRVADAFRVHFGADRVRETGPAPASEDFGSFGSEWHVPSVFWFVGGTDPKVYAKAKAENRLNELPVNHSPKFAPVLHPTLQTGVETLVVATRAWLAA</sequence>
<dbReference type="OrthoDB" id="9777385at2"/>
<dbReference type="Gene3D" id="3.30.70.360">
    <property type="match status" value="1"/>
</dbReference>
<evidence type="ECO:0000313" key="4">
    <source>
        <dbReference type="EMBL" id="PSJ58859.1"/>
    </source>
</evidence>
<dbReference type="InterPro" id="IPR017439">
    <property type="entry name" value="Amidohydrolase"/>
</dbReference>
<dbReference type="FunFam" id="3.30.70.360:FF:000001">
    <property type="entry name" value="N-acetyldiaminopimelate deacetylase"/>
    <property type="match status" value="1"/>
</dbReference>
<dbReference type="PANTHER" id="PTHR11014">
    <property type="entry name" value="PEPTIDASE M20 FAMILY MEMBER"/>
    <property type="match status" value="1"/>
</dbReference>
<evidence type="ECO:0000256" key="2">
    <source>
        <dbReference type="PIRSR" id="PIRSR005962-1"/>
    </source>
</evidence>
<protein>
    <submittedName>
        <fullName evidence="4">Amidohydrolase</fullName>
    </submittedName>
</protein>
<evidence type="ECO:0000259" key="3">
    <source>
        <dbReference type="Pfam" id="PF07687"/>
    </source>
</evidence>
<dbReference type="GO" id="GO:0050118">
    <property type="term" value="F:N-acetyldiaminopimelate deacetylase activity"/>
    <property type="evidence" value="ECO:0007669"/>
    <property type="project" value="UniProtKB-ARBA"/>
</dbReference>
<dbReference type="GO" id="GO:0046872">
    <property type="term" value="F:metal ion binding"/>
    <property type="evidence" value="ECO:0007669"/>
    <property type="project" value="UniProtKB-KW"/>
</dbReference>
<dbReference type="InterPro" id="IPR002933">
    <property type="entry name" value="Peptidase_M20"/>
</dbReference>
<feature type="binding site" evidence="2">
    <location>
        <position position="181"/>
    </location>
    <ligand>
        <name>Mn(2+)</name>
        <dbReference type="ChEBI" id="CHEBI:29035"/>
        <label>2</label>
    </ligand>
</feature>
<name>A0A2P7S8N9_9HYPH</name>
<dbReference type="SUPFAM" id="SSF53187">
    <property type="entry name" value="Zn-dependent exopeptidases"/>
    <property type="match status" value="1"/>
</dbReference>
<dbReference type="EMBL" id="PXYL01000009">
    <property type="protein sequence ID" value="PSJ58859.1"/>
    <property type="molecule type" value="Genomic_DNA"/>
</dbReference>
<dbReference type="Pfam" id="PF07687">
    <property type="entry name" value="M20_dimer"/>
    <property type="match status" value="1"/>
</dbReference>
<comment type="cofactor">
    <cofactor evidence="2">
        <name>Mn(2+)</name>
        <dbReference type="ChEBI" id="CHEBI:29035"/>
    </cofactor>
    <text evidence="2">The Mn(2+) ion enhances activity.</text>
</comment>
<dbReference type="RefSeq" id="WP_106725394.1">
    <property type="nucleotide sequence ID" value="NZ_PXYL01000009.1"/>
</dbReference>
<reference evidence="4 5" key="1">
    <citation type="submission" date="2018-03" db="EMBL/GenBank/DDBJ databases">
        <title>The draft genome of Mesorhizobium soli JCM 19897.</title>
        <authorList>
            <person name="Li L."/>
            <person name="Liu L."/>
            <person name="Liang L."/>
            <person name="Wang T."/>
            <person name="Zhang X."/>
        </authorList>
    </citation>
    <scope>NUCLEOTIDE SEQUENCE [LARGE SCALE GENOMIC DNA]</scope>
    <source>
        <strain evidence="4 5">JCM 19897</strain>
    </source>
</reference>
<dbReference type="SUPFAM" id="SSF55031">
    <property type="entry name" value="Bacterial exopeptidase dimerisation domain"/>
    <property type="match status" value="1"/>
</dbReference>
<keyword evidence="2" id="KW-0464">Manganese</keyword>
<feature type="binding site" evidence="2">
    <location>
        <position position="154"/>
    </location>
    <ligand>
        <name>Mn(2+)</name>
        <dbReference type="ChEBI" id="CHEBI:29035"/>
        <label>2</label>
    </ligand>
</feature>
<keyword evidence="1 4" id="KW-0378">Hydrolase</keyword>
<keyword evidence="5" id="KW-1185">Reference proteome</keyword>
<dbReference type="Gene3D" id="3.40.630.10">
    <property type="entry name" value="Zn peptidases"/>
    <property type="match status" value="1"/>
</dbReference>
<dbReference type="NCBIfam" id="TIGR01891">
    <property type="entry name" value="amidohydrolases"/>
    <property type="match status" value="1"/>
</dbReference>
<dbReference type="PIRSF" id="PIRSF005962">
    <property type="entry name" value="Pept_M20D_amidohydro"/>
    <property type="match status" value="1"/>
</dbReference>
<dbReference type="AlphaFoldDB" id="A0A2P7S8N9"/>
<dbReference type="PANTHER" id="PTHR11014:SF63">
    <property type="entry name" value="METALLOPEPTIDASE, PUTATIVE (AFU_ORTHOLOGUE AFUA_6G09600)-RELATED"/>
    <property type="match status" value="1"/>
</dbReference>
<dbReference type="Proteomes" id="UP000240653">
    <property type="component" value="Unassembled WGS sequence"/>
</dbReference>
<proteinExistence type="predicted"/>
<dbReference type="InterPro" id="IPR011650">
    <property type="entry name" value="Peptidase_M20_dimer"/>
</dbReference>
<comment type="caution">
    <text evidence="4">The sequence shown here is derived from an EMBL/GenBank/DDBJ whole genome shotgun (WGS) entry which is preliminary data.</text>
</comment>
<feature type="domain" description="Peptidase M20 dimerisation" evidence="3">
    <location>
        <begin position="203"/>
        <end position="298"/>
    </location>
</feature>
<dbReference type="GO" id="GO:0019877">
    <property type="term" value="P:diaminopimelate biosynthetic process"/>
    <property type="evidence" value="ECO:0007669"/>
    <property type="project" value="UniProtKB-ARBA"/>
</dbReference>
<dbReference type="CDD" id="cd05664">
    <property type="entry name" value="M20_Acy1-like"/>
    <property type="match status" value="1"/>
</dbReference>
<dbReference type="InterPro" id="IPR036264">
    <property type="entry name" value="Bact_exopeptidase_dim_dom"/>
</dbReference>
<evidence type="ECO:0000313" key="5">
    <source>
        <dbReference type="Proteomes" id="UP000240653"/>
    </source>
</evidence>
<accession>A0A2P7S8N9</accession>